<dbReference type="OrthoDB" id="9807519at2"/>
<keyword evidence="5" id="KW-1015">Disulfide bond</keyword>
<feature type="signal peptide" evidence="7">
    <location>
        <begin position="1"/>
        <end position="23"/>
    </location>
</feature>
<dbReference type="InterPro" id="IPR001322">
    <property type="entry name" value="Lamin_tail_dom"/>
</dbReference>
<organism evidence="9 10">
    <name type="scientific">Actinoallomurus bryophytorum</name>
    <dbReference type="NCBI Taxonomy" id="1490222"/>
    <lineage>
        <taxon>Bacteria</taxon>
        <taxon>Bacillati</taxon>
        <taxon>Actinomycetota</taxon>
        <taxon>Actinomycetes</taxon>
        <taxon>Streptosporangiales</taxon>
        <taxon>Thermomonosporaceae</taxon>
        <taxon>Actinoallomurus</taxon>
    </lineage>
</organism>
<feature type="region of interest" description="Disordered" evidence="6">
    <location>
        <begin position="695"/>
        <end position="737"/>
    </location>
</feature>
<dbReference type="InterPro" id="IPR002241">
    <property type="entry name" value="Glyco_hydro_27"/>
</dbReference>
<evidence type="ECO:0000259" key="8">
    <source>
        <dbReference type="PROSITE" id="PS51841"/>
    </source>
</evidence>
<dbReference type="InterPro" id="IPR013785">
    <property type="entry name" value="Aldolase_TIM"/>
</dbReference>
<keyword evidence="4 5" id="KW-0326">Glycosidase</keyword>
<dbReference type="GO" id="GO:0004557">
    <property type="term" value="F:alpha-galactosidase activity"/>
    <property type="evidence" value="ECO:0007669"/>
    <property type="project" value="UniProtKB-EC"/>
</dbReference>
<evidence type="ECO:0000256" key="7">
    <source>
        <dbReference type="SAM" id="SignalP"/>
    </source>
</evidence>
<dbReference type="SUPFAM" id="SSF51011">
    <property type="entry name" value="Glycosyl hydrolase domain"/>
    <property type="match status" value="1"/>
</dbReference>
<proteinExistence type="inferred from homology"/>
<dbReference type="InterPro" id="IPR018905">
    <property type="entry name" value="A-galactase_NEW3"/>
</dbReference>
<gene>
    <name evidence="9" type="ORF">FB559_7805</name>
</gene>
<dbReference type="Gene3D" id="3.20.20.70">
    <property type="entry name" value="Aldolase class I"/>
    <property type="match status" value="1"/>
</dbReference>
<dbReference type="PANTHER" id="PTHR11452:SF75">
    <property type="entry name" value="ALPHA-GALACTOSIDASE MEL1"/>
    <property type="match status" value="1"/>
</dbReference>
<evidence type="ECO:0000256" key="5">
    <source>
        <dbReference type="RuleBase" id="RU361168"/>
    </source>
</evidence>
<dbReference type="EC" id="3.2.1.22" evidence="5"/>
<dbReference type="Gene3D" id="2.60.40.1260">
    <property type="entry name" value="Lamin Tail domain"/>
    <property type="match status" value="1"/>
</dbReference>
<evidence type="ECO:0000256" key="2">
    <source>
        <dbReference type="ARBA" id="ARBA00022729"/>
    </source>
</evidence>
<feature type="domain" description="LTD" evidence="8">
    <location>
        <begin position="557"/>
        <end position="683"/>
    </location>
</feature>
<dbReference type="PROSITE" id="PS51841">
    <property type="entry name" value="LTD"/>
    <property type="match status" value="1"/>
</dbReference>
<dbReference type="Pfam" id="PF17801">
    <property type="entry name" value="Melibiase_C"/>
    <property type="match status" value="1"/>
</dbReference>
<keyword evidence="2 7" id="KW-0732">Signal</keyword>
<dbReference type="CDD" id="cd14792">
    <property type="entry name" value="GH27"/>
    <property type="match status" value="1"/>
</dbReference>
<dbReference type="Pfam" id="PF00932">
    <property type="entry name" value="LTD"/>
    <property type="match status" value="1"/>
</dbReference>
<dbReference type="Gene3D" id="2.60.40.1180">
    <property type="entry name" value="Golgi alpha-mannosidase II"/>
    <property type="match status" value="1"/>
</dbReference>
<protein>
    <recommendedName>
        <fullName evidence="5">Alpha-galactosidase</fullName>
        <ecNumber evidence="5">3.2.1.22</ecNumber>
    </recommendedName>
    <alternativeName>
        <fullName evidence="5">Melibiase</fullName>
    </alternativeName>
</protein>
<dbReference type="Pfam" id="PF10633">
    <property type="entry name" value="NPCBM_assoc"/>
    <property type="match status" value="1"/>
</dbReference>
<accession>A0A543C094</accession>
<dbReference type="SUPFAM" id="SSF51445">
    <property type="entry name" value="(Trans)glycosidases"/>
    <property type="match status" value="1"/>
</dbReference>
<dbReference type="InterPro" id="IPR036415">
    <property type="entry name" value="Lamin_tail_dom_sf"/>
</dbReference>
<evidence type="ECO:0000256" key="3">
    <source>
        <dbReference type="ARBA" id="ARBA00022801"/>
    </source>
</evidence>
<dbReference type="InterPro" id="IPR013780">
    <property type="entry name" value="Glyco_hydro_b"/>
</dbReference>
<dbReference type="Pfam" id="PF16499">
    <property type="entry name" value="Melibiase_2"/>
    <property type="match status" value="2"/>
</dbReference>
<comment type="catalytic activity">
    <reaction evidence="5">
        <text>Hydrolysis of terminal, non-reducing alpha-D-galactose residues in alpha-D-galactosides, including galactose oligosaccharides, galactomannans and galactolipids.</text>
        <dbReference type="EC" id="3.2.1.22"/>
    </reaction>
</comment>
<dbReference type="PANTHER" id="PTHR11452">
    <property type="entry name" value="ALPHA-GALACTOSIDASE/ALPHA-N-ACETYLGALACTOSAMINIDASE"/>
    <property type="match status" value="1"/>
</dbReference>
<dbReference type="AlphaFoldDB" id="A0A543C094"/>
<evidence type="ECO:0000256" key="6">
    <source>
        <dbReference type="SAM" id="MobiDB-lite"/>
    </source>
</evidence>
<keyword evidence="3 5" id="KW-0378">Hydrolase</keyword>
<dbReference type="SUPFAM" id="SSF74853">
    <property type="entry name" value="Lamin A/C globular tail domain"/>
    <property type="match status" value="1"/>
</dbReference>
<dbReference type="RefSeq" id="WP_141962526.1">
    <property type="nucleotide sequence ID" value="NZ_VFOZ01000002.1"/>
</dbReference>
<dbReference type="GO" id="GO:0005975">
    <property type="term" value="P:carbohydrate metabolic process"/>
    <property type="evidence" value="ECO:0007669"/>
    <property type="project" value="InterPro"/>
</dbReference>
<dbReference type="Proteomes" id="UP000316096">
    <property type="component" value="Unassembled WGS sequence"/>
</dbReference>
<feature type="compositionally biased region" description="Polar residues" evidence="6">
    <location>
        <begin position="725"/>
        <end position="737"/>
    </location>
</feature>
<reference evidence="9 10" key="1">
    <citation type="submission" date="2019-06" db="EMBL/GenBank/DDBJ databases">
        <title>Sequencing the genomes of 1000 actinobacteria strains.</title>
        <authorList>
            <person name="Klenk H.-P."/>
        </authorList>
    </citation>
    <scope>NUCLEOTIDE SEQUENCE [LARGE SCALE GENOMIC DNA]</scope>
    <source>
        <strain evidence="9 10">DSM 102200</strain>
    </source>
</reference>
<keyword evidence="10" id="KW-1185">Reference proteome</keyword>
<comment type="similarity">
    <text evidence="1 5">Belongs to the glycosyl hydrolase 27 family.</text>
</comment>
<evidence type="ECO:0000256" key="1">
    <source>
        <dbReference type="ARBA" id="ARBA00009743"/>
    </source>
</evidence>
<evidence type="ECO:0000313" key="10">
    <source>
        <dbReference type="Proteomes" id="UP000316096"/>
    </source>
</evidence>
<dbReference type="PRINTS" id="PR00740">
    <property type="entry name" value="GLHYDRLASE27"/>
</dbReference>
<dbReference type="InterPro" id="IPR041233">
    <property type="entry name" value="Melibiase_C"/>
</dbReference>
<dbReference type="EMBL" id="VFOZ01000002">
    <property type="protein sequence ID" value="TQL90500.1"/>
    <property type="molecule type" value="Genomic_DNA"/>
</dbReference>
<feature type="chain" id="PRO_5039651624" description="Alpha-galactosidase" evidence="7">
    <location>
        <begin position="24"/>
        <end position="737"/>
    </location>
</feature>
<sequence length="737" mass="76986">MHRSRVLSAAAAALLLAVSLVVAGISPAGAKPGGINGAGLQPAMGWSSWSFLRMNPTAATVEAQAKAMVSSGLAKAGFQYVNLDDFYYTYPADNPKTTGMNTDGYGRWVTDPAKFPPGPGGEDGLKVVADYVHGLGLKFGVYLTPGIPKQAVVNNDPIKGTPYHADDIVQGPPYFTEYNYNQGVMYRIDFTKPGAQEYYDSIADRFASWGADYLKFDGIRDDNAPDVIAMSKALEQTGRPIAFDTTQGSQDMGIVPTVTKWATQTVFTPDIENNTVSPALTSWANVKLRFNYAADYGPFVGRGWHQDLDSMEVGGGAAVDGLTPSERMTVLSLWSLGSSAWVLGPDLTNIDSYDLSLLKNTDVIAVDQDNIGAKRIVNGATEQVFTKTEPGGDAIVGLFNTGSKPQVVSTTASAVGLPGRSTGYLLNNLWTHDKTETAGAISATVAPHGVALYRITPVHDPKAAPPATTLDLAGLSTLEPGQRVSATVSFTDTGVSPAQHPDLTLSAPHGWKVSRTSGKLPGSVKSGHTVKTTFKVVAPRAPAIDPLTARATYRWPGHATQKLKLTQDVRVALPVKVNEVQTSTTAASSDRFIELYNAGTAPVDLSGWPVVYRSSSSGSESTVATIPAGTTLAGGGYYLLAGSGYTGATPAQQNFTSNLSATGGGVGLRDTSGALVDSVGWGTATNALVENCAAPAPPSTAPPGSSIIRQPNGRDTDSGCDDFAATSTATPGASNHS</sequence>
<evidence type="ECO:0000256" key="4">
    <source>
        <dbReference type="ARBA" id="ARBA00023295"/>
    </source>
</evidence>
<evidence type="ECO:0000313" key="9">
    <source>
        <dbReference type="EMBL" id="TQL90500.1"/>
    </source>
</evidence>
<comment type="caution">
    <text evidence="9">The sequence shown here is derived from an EMBL/GenBank/DDBJ whole genome shotgun (WGS) entry which is preliminary data.</text>
</comment>
<dbReference type="InterPro" id="IPR017853">
    <property type="entry name" value="GH"/>
</dbReference>
<name>A0A543C094_9ACTN</name>